<evidence type="ECO:0000313" key="2">
    <source>
        <dbReference type="Proteomes" id="UP000184048"/>
    </source>
</evidence>
<dbReference type="STRING" id="1121884.SAMN02745131_00700"/>
<name>A0A1M4ULI7_9BACT</name>
<protein>
    <submittedName>
        <fullName evidence="1">Uncharacterized protein</fullName>
    </submittedName>
</protein>
<proteinExistence type="predicted"/>
<evidence type="ECO:0000313" key="1">
    <source>
        <dbReference type="EMBL" id="SHE57527.1"/>
    </source>
</evidence>
<dbReference type="AlphaFoldDB" id="A0A1M4ULI7"/>
<keyword evidence="2" id="KW-1185">Reference proteome</keyword>
<gene>
    <name evidence="1" type="ORF">SAMN02745131_00700</name>
</gene>
<accession>A0A1M4ULI7</accession>
<organism evidence="1 2">
    <name type="scientific">Flavisolibacter ginsengisoli DSM 18119</name>
    <dbReference type="NCBI Taxonomy" id="1121884"/>
    <lineage>
        <taxon>Bacteria</taxon>
        <taxon>Pseudomonadati</taxon>
        <taxon>Bacteroidota</taxon>
        <taxon>Chitinophagia</taxon>
        <taxon>Chitinophagales</taxon>
        <taxon>Chitinophagaceae</taxon>
        <taxon>Flavisolibacter</taxon>
    </lineage>
</organism>
<sequence length="107" mass="11948">MKHASSSCFKGRLEIKGACMNYTIKLLQGDLDTTLIVKSWINESTGRSYSNVFALGSRCSFPGDIREGQEFYFVLDTSTVQNCAVCMMYYPVPSKQLSIKVLPEACK</sequence>
<dbReference type="EMBL" id="FQUU01000002">
    <property type="protein sequence ID" value="SHE57527.1"/>
    <property type="molecule type" value="Genomic_DNA"/>
</dbReference>
<dbReference type="Proteomes" id="UP000184048">
    <property type="component" value="Unassembled WGS sequence"/>
</dbReference>
<reference evidence="1 2" key="1">
    <citation type="submission" date="2016-11" db="EMBL/GenBank/DDBJ databases">
        <authorList>
            <person name="Jaros S."/>
            <person name="Januszkiewicz K."/>
            <person name="Wedrychowicz H."/>
        </authorList>
    </citation>
    <scope>NUCLEOTIDE SEQUENCE [LARGE SCALE GENOMIC DNA]</scope>
    <source>
        <strain evidence="1 2">DSM 18119</strain>
    </source>
</reference>